<accession>M4WL56</accession>
<keyword evidence="2" id="KW-0732">Signal</keyword>
<dbReference type="InterPro" id="IPR019819">
    <property type="entry name" value="Carboxylesterase_B_CS"/>
</dbReference>
<evidence type="ECO:0000313" key="4">
    <source>
        <dbReference type="EMBL" id="AGI17577.1"/>
    </source>
</evidence>
<evidence type="ECO:0000256" key="1">
    <source>
        <dbReference type="ARBA" id="ARBA00023180"/>
    </source>
</evidence>
<evidence type="ECO:0000259" key="3">
    <source>
        <dbReference type="Pfam" id="PF00135"/>
    </source>
</evidence>
<dbReference type="PROSITE" id="PS00941">
    <property type="entry name" value="CARBOXYLESTERASE_B_2"/>
    <property type="match status" value="1"/>
</dbReference>
<dbReference type="InterPro" id="IPR002018">
    <property type="entry name" value="CarbesteraseB"/>
</dbReference>
<dbReference type="Gene3D" id="3.40.50.1820">
    <property type="entry name" value="alpha/beta hydrolase"/>
    <property type="match status" value="1"/>
</dbReference>
<organism evidence="4">
    <name type="scientific">Pyrrhocoris apterus</name>
    <name type="common">Sap sucking bug</name>
    <name type="synonym">Cimex apterus</name>
    <dbReference type="NCBI Taxonomy" id="37000"/>
    <lineage>
        <taxon>Eukaryota</taxon>
        <taxon>Metazoa</taxon>
        <taxon>Ecdysozoa</taxon>
        <taxon>Arthropoda</taxon>
        <taxon>Hexapoda</taxon>
        <taxon>Insecta</taxon>
        <taxon>Pterygota</taxon>
        <taxon>Neoptera</taxon>
        <taxon>Paraneoptera</taxon>
        <taxon>Hemiptera</taxon>
        <taxon>Heteroptera</taxon>
        <taxon>Panheteroptera</taxon>
        <taxon>Pentatomomorpha</taxon>
        <taxon>Pyrrhocoroidea</taxon>
        <taxon>Pyrrhocoridae</taxon>
        <taxon>Pyrrhocoris</taxon>
    </lineage>
</organism>
<dbReference type="SUPFAM" id="SSF53474">
    <property type="entry name" value="alpha/beta-Hydrolases"/>
    <property type="match status" value="1"/>
</dbReference>
<dbReference type="AlphaFoldDB" id="M4WL56"/>
<evidence type="ECO:0000256" key="2">
    <source>
        <dbReference type="SAM" id="SignalP"/>
    </source>
</evidence>
<protein>
    <submittedName>
        <fullName evidence="4">Esterase</fullName>
    </submittedName>
</protein>
<dbReference type="EMBL" id="JX560433">
    <property type="protein sequence ID" value="AGI17577.1"/>
    <property type="molecule type" value="mRNA"/>
</dbReference>
<reference evidence="4" key="1">
    <citation type="journal article" date="2013" name="Proc. Natl. Acad. Sci. U.S.A.">
        <title>Autonomous regulation of the insect gut by circadian genes acting downstream of juvenile hormone signaling.</title>
        <authorList>
            <person name="Bajgar A."/>
            <person name="Jindra M."/>
            <person name="Dolezel D."/>
        </authorList>
    </citation>
    <scope>NUCLEOTIDE SEQUENCE</scope>
</reference>
<sequence>MLPSWLKVIFVLSQLMAACLSVTLDTRLGQIEGKEMKTKETGRTYYSFTGVPYAKPPVGELRLRNPVPQGKWNGKLDATKIPKQCSQVMVFIYALRNETLGAEDCLYLNIFTPTTDAKKKLPVLIYIHGGGFRCGHTGPVEGETNFMEEDVVLVTLQYRVGTLGFLSTEDAQIPGNFGLKDQAMALKWISENIDQYGGDPLSMTVFGESAGGASVHYQITSPLSRDLLKGAIALSGVTDCPWALAKPGEVKELTEKVATIVGCEYDERLLECLQGLDVNKLTGVERNFMVWDFHPGVVFRPVIELPNEGAFLTEDPSKIKVTKPLIVGQVTGEGLLSTASLLNQDESVIVEFENNVDKYLGMLTNANPSSPKFSKFINRIKEKYLNDKSKTTVTQLEDMFTEYYFSYPIILTLKRHAGPMYAYIFEHRAEKSLTDLQGSVKINSEKPCHADELLSLFDWRNIFPDTKGRQEDKNVSKRLINYWINFAKYQNPTPKGSDVIWSQYKKNNYLIISTNEDKMENVDKQDLFNFWQSSEKLLEARPKEEL</sequence>
<dbReference type="PANTHER" id="PTHR11559">
    <property type="entry name" value="CARBOXYLESTERASE"/>
    <property type="match status" value="1"/>
</dbReference>
<dbReference type="InterPro" id="IPR050309">
    <property type="entry name" value="Type-B_Carboxylest/Lipase"/>
</dbReference>
<dbReference type="Pfam" id="PF00135">
    <property type="entry name" value="COesterase"/>
    <property type="match status" value="1"/>
</dbReference>
<proteinExistence type="evidence at transcript level"/>
<keyword evidence="1" id="KW-0325">Glycoprotein</keyword>
<feature type="domain" description="Carboxylesterase type B" evidence="3">
    <location>
        <begin position="23"/>
        <end position="531"/>
    </location>
</feature>
<feature type="signal peptide" evidence="2">
    <location>
        <begin position="1"/>
        <end position="21"/>
    </location>
</feature>
<dbReference type="InterPro" id="IPR029058">
    <property type="entry name" value="AB_hydrolase_fold"/>
</dbReference>
<feature type="chain" id="PRO_5004060634" evidence="2">
    <location>
        <begin position="22"/>
        <end position="546"/>
    </location>
</feature>
<dbReference type="ESTHER" id="pyrap-m4wl56">
    <property type="family name" value="Carb_B_Arthropoda"/>
</dbReference>
<dbReference type="PROSITE" id="PS51257">
    <property type="entry name" value="PROKAR_LIPOPROTEIN"/>
    <property type="match status" value="1"/>
</dbReference>
<name>M4WL56_PYRAP</name>